<evidence type="ECO:0008006" key="3">
    <source>
        <dbReference type="Google" id="ProtNLM"/>
    </source>
</evidence>
<feature type="non-terminal residue" evidence="1">
    <location>
        <position position="247"/>
    </location>
</feature>
<proteinExistence type="predicted"/>
<keyword evidence="2" id="KW-1185">Reference proteome</keyword>
<sequence>MSIGKFKEIEYNPSVSDGCLCIHKKKDSFIFFHVDDLIVVGKTDSFEKAFLKRFPNSSAHSPDTLLGMNLNILNDSIEFSQSALIQKEIELLKMEDCQPVKTPLTPAVQLATATEEDHQTFLKENVKYRSGCGGVNTEGLHCWKYLKGTQNFGLLLKPDPSSIADRIQFFTNATWAEDQETQISQSGSLTFWKSCPILWNSKKQKNITMSSTESELNAISDGEQENQWLSFLIGELWKKDLAPTLFH</sequence>
<comment type="caution">
    <text evidence="1">The sequence shown here is derived from an EMBL/GenBank/DDBJ whole genome shotgun (WGS) entry which is preliminary data.</text>
</comment>
<dbReference type="AlphaFoldDB" id="A0A0L6VRV0"/>
<organism evidence="1 2">
    <name type="scientific">Puccinia sorghi</name>
    <dbReference type="NCBI Taxonomy" id="27349"/>
    <lineage>
        <taxon>Eukaryota</taxon>
        <taxon>Fungi</taxon>
        <taxon>Dikarya</taxon>
        <taxon>Basidiomycota</taxon>
        <taxon>Pucciniomycotina</taxon>
        <taxon>Pucciniomycetes</taxon>
        <taxon>Pucciniales</taxon>
        <taxon>Pucciniaceae</taxon>
        <taxon>Puccinia</taxon>
    </lineage>
</organism>
<dbReference type="VEuPathDB" id="FungiDB:VP01_1144g1"/>
<dbReference type="OrthoDB" id="1922643at2759"/>
<dbReference type="EMBL" id="LAVV01001610">
    <property type="protein sequence ID" value="KNZ63431.1"/>
    <property type="molecule type" value="Genomic_DNA"/>
</dbReference>
<evidence type="ECO:0000313" key="2">
    <source>
        <dbReference type="Proteomes" id="UP000037035"/>
    </source>
</evidence>
<evidence type="ECO:0000313" key="1">
    <source>
        <dbReference type="EMBL" id="KNZ63431.1"/>
    </source>
</evidence>
<name>A0A0L6VRV0_9BASI</name>
<dbReference type="PANTHER" id="PTHR11439:SF455">
    <property type="entry name" value="RLK (RECEPTOR-LIKE PROTEIN KINASE) 8, PUTATIVE-RELATED"/>
    <property type="match status" value="1"/>
</dbReference>
<protein>
    <recommendedName>
        <fullName evidence="3">Reverse transcriptase Ty1/copia-type domain-containing protein</fullName>
    </recommendedName>
</protein>
<dbReference type="Proteomes" id="UP000037035">
    <property type="component" value="Unassembled WGS sequence"/>
</dbReference>
<reference evidence="1 2" key="1">
    <citation type="submission" date="2015-08" db="EMBL/GenBank/DDBJ databases">
        <title>Next Generation Sequencing and Analysis of the Genome of Puccinia sorghi L Schw, the Causal Agent of Maize Common Rust.</title>
        <authorList>
            <person name="Rochi L."/>
            <person name="Burguener G."/>
            <person name="Darino M."/>
            <person name="Turjanski A."/>
            <person name="Kreff E."/>
            <person name="Dieguez M.J."/>
            <person name="Sacco F."/>
        </authorList>
    </citation>
    <scope>NUCLEOTIDE SEQUENCE [LARGE SCALE GENOMIC DNA]</scope>
    <source>
        <strain evidence="1 2">RO10H11247</strain>
    </source>
</reference>
<dbReference type="CDD" id="cd09272">
    <property type="entry name" value="RNase_HI_RT_Ty1"/>
    <property type="match status" value="1"/>
</dbReference>
<dbReference type="PANTHER" id="PTHR11439">
    <property type="entry name" value="GAG-POL-RELATED RETROTRANSPOSON"/>
    <property type="match status" value="1"/>
</dbReference>
<gene>
    <name evidence="1" type="ORF">VP01_1144g1</name>
</gene>
<accession>A0A0L6VRV0</accession>